<evidence type="ECO:0000313" key="1">
    <source>
        <dbReference type="EMBL" id="KAJ8623429.1"/>
    </source>
</evidence>
<proteinExistence type="predicted"/>
<name>A0ACC2KQZ9_PERAE</name>
<keyword evidence="2" id="KW-1185">Reference proteome</keyword>
<organism evidence="1 2">
    <name type="scientific">Persea americana</name>
    <name type="common">Avocado</name>
    <dbReference type="NCBI Taxonomy" id="3435"/>
    <lineage>
        <taxon>Eukaryota</taxon>
        <taxon>Viridiplantae</taxon>
        <taxon>Streptophyta</taxon>
        <taxon>Embryophyta</taxon>
        <taxon>Tracheophyta</taxon>
        <taxon>Spermatophyta</taxon>
        <taxon>Magnoliopsida</taxon>
        <taxon>Magnoliidae</taxon>
        <taxon>Laurales</taxon>
        <taxon>Lauraceae</taxon>
        <taxon>Persea</taxon>
    </lineage>
</organism>
<gene>
    <name evidence="1" type="ORF">MRB53_031958</name>
</gene>
<reference evidence="1 2" key="1">
    <citation type="journal article" date="2022" name="Hortic Res">
        <title>A haplotype resolved chromosomal level avocado genome allows analysis of novel avocado genes.</title>
        <authorList>
            <person name="Nath O."/>
            <person name="Fletcher S.J."/>
            <person name="Hayward A."/>
            <person name="Shaw L.M."/>
            <person name="Masouleh A.K."/>
            <person name="Furtado A."/>
            <person name="Henry R.J."/>
            <person name="Mitter N."/>
        </authorList>
    </citation>
    <scope>NUCLEOTIDE SEQUENCE [LARGE SCALE GENOMIC DNA]</scope>
    <source>
        <strain evidence="2">cv. Hass</strain>
    </source>
</reference>
<evidence type="ECO:0000313" key="2">
    <source>
        <dbReference type="Proteomes" id="UP001234297"/>
    </source>
</evidence>
<sequence>MADDSESSLGVGCGSDQTLVGPTCVITCSPRGTAELLERGLKSGGRKLKKMEKRENTGEKRKPEEHVVDNWGNKGKEGDGHKQGNDLHLPLFDSYSFRPLFHHGSEESHSCKEGCIEDLKTVEAERFGTGSHMPARIHPSLVKIQYTLKQKQRLVDVRDKYRFSRMLRRLERAIWVRG</sequence>
<dbReference type="EMBL" id="CM056818">
    <property type="protein sequence ID" value="KAJ8623429.1"/>
    <property type="molecule type" value="Genomic_DNA"/>
</dbReference>
<comment type="caution">
    <text evidence="1">The sequence shown here is derived from an EMBL/GenBank/DDBJ whole genome shotgun (WGS) entry which is preliminary data.</text>
</comment>
<dbReference type="Proteomes" id="UP001234297">
    <property type="component" value="Chromosome 10"/>
</dbReference>
<protein>
    <submittedName>
        <fullName evidence="1">Uncharacterized protein</fullName>
    </submittedName>
</protein>
<accession>A0ACC2KQZ9</accession>